<comment type="caution">
    <text evidence="2">The sequence shown here is derived from an EMBL/GenBank/DDBJ whole genome shotgun (WGS) entry which is preliminary data.</text>
</comment>
<accession>A0A2S6GBX5</accession>
<dbReference type="EMBL" id="PTIX01000038">
    <property type="protein sequence ID" value="PPK61868.1"/>
    <property type="molecule type" value="Genomic_DNA"/>
</dbReference>
<proteinExistence type="predicted"/>
<feature type="compositionally biased region" description="Basic and acidic residues" evidence="1">
    <location>
        <begin position="44"/>
        <end position="58"/>
    </location>
</feature>
<evidence type="ECO:0000256" key="1">
    <source>
        <dbReference type="SAM" id="MobiDB-lite"/>
    </source>
</evidence>
<dbReference type="AlphaFoldDB" id="A0A2S6GBX5"/>
<feature type="compositionally biased region" description="Basic and acidic residues" evidence="1">
    <location>
        <begin position="66"/>
        <end position="77"/>
    </location>
</feature>
<dbReference type="RefSeq" id="WP_146108395.1">
    <property type="nucleotide sequence ID" value="NZ_CP154825.1"/>
</dbReference>
<evidence type="ECO:0000313" key="2">
    <source>
        <dbReference type="EMBL" id="PPK61868.1"/>
    </source>
</evidence>
<gene>
    <name evidence="2" type="ORF">CLV40_13816</name>
</gene>
<dbReference type="Proteomes" id="UP000239203">
    <property type="component" value="Unassembled WGS sequence"/>
</dbReference>
<name>A0A2S6GBX5_9PSEU</name>
<protein>
    <submittedName>
        <fullName evidence="2">Uncharacterized protein</fullName>
    </submittedName>
</protein>
<feature type="region of interest" description="Disordered" evidence="1">
    <location>
        <begin position="1"/>
        <end position="83"/>
    </location>
</feature>
<keyword evidence="3" id="KW-1185">Reference proteome</keyword>
<sequence length="83" mass="8912">MTQRDGARTWPGDQASSGPGCHQAHGPDLHGMGVGPVIPGSADAADRRTADDQRRPTERVSLTGMTKHDTRHTDHPRPPAGRR</sequence>
<reference evidence="2 3" key="1">
    <citation type="submission" date="2018-02" db="EMBL/GenBank/DDBJ databases">
        <title>Genomic Encyclopedia of Archaeal and Bacterial Type Strains, Phase II (KMG-II): from individual species to whole genera.</title>
        <authorList>
            <person name="Goeker M."/>
        </authorList>
    </citation>
    <scope>NUCLEOTIDE SEQUENCE [LARGE SCALE GENOMIC DNA]</scope>
    <source>
        <strain evidence="2 3">YU 961-1</strain>
    </source>
</reference>
<organism evidence="2 3">
    <name type="scientific">Actinokineospora auranticolor</name>
    <dbReference type="NCBI Taxonomy" id="155976"/>
    <lineage>
        <taxon>Bacteria</taxon>
        <taxon>Bacillati</taxon>
        <taxon>Actinomycetota</taxon>
        <taxon>Actinomycetes</taxon>
        <taxon>Pseudonocardiales</taxon>
        <taxon>Pseudonocardiaceae</taxon>
        <taxon>Actinokineospora</taxon>
    </lineage>
</organism>
<evidence type="ECO:0000313" key="3">
    <source>
        <dbReference type="Proteomes" id="UP000239203"/>
    </source>
</evidence>